<evidence type="ECO:0000313" key="6">
    <source>
        <dbReference type="EMBL" id="CAH1106426.1"/>
    </source>
</evidence>
<accession>A0A9P0CR50</accession>
<evidence type="ECO:0000313" key="7">
    <source>
        <dbReference type="Proteomes" id="UP001153636"/>
    </source>
</evidence>
<dbReference type="GO" id="GO:0008422">
    <property type="term" value="F:beta-glucosidase activity"/>
    <property type="evidence" value="ECO:0007669"/>
    <property type="project" value="TreeGrafter"/>
</dbReference>
<evidence type="ECO:0000256" key="4">
    <source>
        <dbReference type="RuleBase" id="RU003690"/>
    </source>
</evidence>
<dbReference type="Gene3D" id="3.20.20.80">
    <property type="entry name" value="Glycosidases"/>
    <property type="match status" value="1"/>
</dbReference>
<name>A0A9P0CR50_9CUCU</name>
<proteinExistence type="inferred from homology"/>
<protein>
    <submittedName>
        <fullName evidence="6">Uncharacterized protein</fullName>
    </submittedName>
</protein>
<feature type="chain" id="PRO_5040326853" evidence="5">
    <location>
        <begin position="18"/>
        <end position="189"/>
    </location>
</feature>
<dbReference type="PANTHER" id="PTHR10353">
    <property type="entry name" value="GLYCOSYL HYDROLASE"/>
    <property type="match status" value="1"/>
</dbReference>
<dbReference type="InterPro" id="IPR001360">
    <property type="entry name" value="Glyco_hydro_1"/>
</dbReference>
<organism evidence="6 7">
    <name type="scientific">Psylliodes chrysocephalus</name>
    <dbReference type="NCBI Taxonomy" id="3402493"/>
    <lineage>
        <taxon>Eukaryota</taxon>
        <taxon>Metazoa</taxon>
        <taxon>Ecdysozoa</taxon>
        <taxon>Arthropoda</taxon>
        <taxon>Hexapoda</taxon>
        <taxon>Insecta</taxon>
        <taxon>Pterygota</taxon>
        <taxon>Neoptera</taxon>
        <taxon>Endopterygota</taxon>
        <taxon>Coleoptera</taxon>
        <taxon>Polyphaga</taxon>
        <taxon>Cucujiformia</taxon>
        <taxon>Chrysomeloidea</taxon>
        <taxon>Chrysomelidae</taxon>
        <taxon>Galerucinae</taxon>
        <taxon>Alticini</taxon>
        <taxon>Psylliodes</taxon>
    </lineage>
</organism>
<dbReference type="InterPro" id="IPR033132">
    <property type="entry name" value="GH_1_N_CS"/>
</dbReference>
<keyword evidence="2" id="KW-0378">Hydrolase</keyword>
<evidence type="ECO:0000256" key="5">
    <source>
        <dbReference type="SAM" id="SignalP"/>
    </source>
</evidence>
<dbReference type="EMBL" id="OV651814">
    <property type="protein sequence ID" value="CAH1106426.1"/>
    <property type="molecule type" value="Genomic_DNA"/>
</dbReference>
<dbReference type="PANTHER" id="PTHR10353:SF36">
    <property type="entry name" value="LP05116P"/>
    <property type="match status" value="1"/>
</dbReference>
<feature type="signal peptide" evidence="5">
    <location>
        <begin position="1"/>
        <end position="17"/>
    </location>
</feature>
<dbReference type="InterPro" id="IPR017853">
    <property type="entry name" value="GH"/>
</dbReference>
<dbReference type="PROSITE" id="PS00653">
    <property type="entry name" value="GLYCOSYL_HYDROL_F1_2"/>
    <property type="match status" value="1"/>
</dbReference>
<keyword evidence="3" id="KW-0326">Glycosidase</keyword>
<dbReference type="SUPFAM" id="SSF51445">
    <property type="entry name" value="(Trans)glycosidases"/>
    <property type="match status" value="1"/>
</dbReference>
<comment type="similarity">
    <text evidence="1 4">Belongs to the glycosyl hydrolase 1 family.</text>
</comment>
<gene>
    <name evidence="6" type="ORF">PSYICH_LOCUS6773</name>
</gene>
<evidence type="ECO:0000256" key="2">
    <source>
        <dbReference type="ARBA" id="ARBA00022801"/>
    </source>
</evidence>
<keyword evidence="5" id="KW-0732">Signal</keyword>
<dbReference type="OrthoDB" id="65569at2759"/>
<sequence length="189" mass="22308">MIKIFIFILLYFRFGYADVHVKKIPKNFIFGLGTSSYQIEGAWNTNGKGPSIWDEFVHRVPSPIKNNDTGDIACDSYYRYKEDVLNVYNAGFQFYRFSISWPRILPTGYTNNINEEGIIYYKKLIQEILRYNMTAVVTIYHWELPQQLYKDGVDWTNPKFVDIFVDYTRFIVSRYFKSILTLACENGFA</sequence>
<reference evidence="6" key="1">
    <citation type="submission" date="2022-01" db="EMBL/GenBank/DDBJ databases">
        <authorList>
            <person name="King R."/>
        </authorList>
    </citation>
    <scope>NUCLEOTIDE SEQUENCE</scope>
</reference>
<keyword evidence="7" id="KW-1185">Reference proteome</keyword>
<evidence type="ECO:0000256" key="1">
    <source>
        <dbReference type="ARBA" id="ARBA00010838"/>
    </source>
</evidence>
<dbReference type="Proteomes" id="UP001153636">
    <property type="component" value="Chromosome 2"/>
</dbReference>
<evidence type="ECO:0000256" key="3">
    <source>
        <dbReference type="ARBA" id="ARBA00023295"/>
    </source>
</evidence>
<dbReference type="AlphaFoldDB" id="A0A9P0CR50"/>
<dbReference type="GO" id="GO:0005975">
    <property type="term" value="P:carbohydrate metabolic process"/>
    <property type="evidence" value="ECO:0007669"/>
    <property type="project" value="InterPro"/>
</dbReference>
<dbReference type="Pfam" id="PF00232">
    <property type="entry name" value="Glyco_hydro_1"/>
    <property type="match status" value="1"/>
</dbReference>